<feature type="compositionally biased region" description="Basic and acidic residues" evidence="4">
    <location>
        <begin position="815"/>
        <end position="843"/>
    </location>
</feature>
<dbReference type="PANTHER" id="PTHR22792:SF131">
    <property type="entry name" value="LA-RELATED PROTEIN LARP4B"/>
    <property type="match status" value="1"/>
</dbReference>
<dbReference type="PROSITE" id="PS50961">
    <property type="entry name" value="HTH_LA"/>
    <property type="match status" value="1"/>
</dbReference>
<feature type="compositionally biased region" description="Basic and acidic residues" evidence="4">
    <location>
        <begin position="579"/>
        <end position="594"/>
    </location>
</feature>
<feature type="compositionally biased region" description="Polar residues" evidence="4">
    <location>
        <begin position="460"/>
        <end position="470"/>
    </location>
</feature>
<feature type="compositionally biased region" description="Polar residues" evidence="4">
    <location>
        <begin position="71"/>
        <end position="96"/>
    </location>
</feature>
<keyword evidence="2 3" id="KW-0694">RNA-binding</keyword>
<organism evidence="6 7">
    <name type="scientific">Owenia fusiformis</name>
    <name type="common">Polychaete worm</name>
    <dbReference type="NCBI Taxonomy" id="6347"/>
    <lineage>
        <taxon>Eukaryota</taxon>
        <taxon>Metazoa</taxon>
        <taxon>Spiralia</taxon>
        <taxon>Lophotrochozoa</taxon>
        <taxon>Annelida</taxon>
        <taxon>Polychaeta</taxon>
        <taxon>Sedentaria</taxon>
        <taxon>Canalipalpata</taxon>
        <taxon>Sabellida</taxon>
        <taxon>Oweniida</taxon>
        <taxon>Oweniidae</taxon>
        <taxon>Owenia</taxon>
    </lineage>
</organism>
<gene>
    <name evidence="6" type="ORF">OFUS_LOCUS14073</name>
</gene>
<dbReference type="Pfam" id="PF05383">
    <property type="entry name" value="La"/>
    <property type="match status" value="1"/>
</dbReference>
<dbReference type="SUPFAM" id="SSF46785">
    <property type="entry name" value="Winged helix' DNA-binding domain"/>
    <property type="match status" value="1"/>
</dbReference>
<feature type="compositionally biased region" description="Basic and acidic residues" evidence="4">
    <location>
        <begin position="748"/>
        <end position="783"/>
    </location>
</feature>
<dbReference type="InterPro" id="IPR058699">
    <property type="entry name" value="RRM_LARP4/4B"/>
</dbReference>
<evidence type="ECO:0000256" key="3">
    <source>
        <dbReference type="PROSITE-ProRule" id="PRU00332"/>
    </source>
</evidence>
<feature type="domain" description="HTH La-type RNA-binding" evidence="5">
    <location>
        <begin position="132"/>
        <end position="221"/>
    </location>
</feature>
<evidence type="ECO:0000313" key="7">
    <source>
        <dbReference type="Proteomes" id="UP000749559"/>
    </source>
</evidence>
<feature type="compositionally biased region" description="Polar residues" evidence="4">
    <location>
        <begin position="16"/>
        <end position="38"/>
    </location>
</feature>
<evidence type="ECO:0000256" key="2">
    <source>
        <dbReference type="ARBA" id="ARBA00022884"/>
    </source>
</evidence>
<name>A0A8S4P6Q5_OWEFU</name>
<accession>A0A8S4P6Q5</accession>
<proteinExistence type="predicted"/>
<feature type="compositionally biased region" description="Basic and acidic residues" evidence="4">
    <location>
        <begin position="544"/>
        <end position="557"/>
    </location>
</feature>
<feature type="compositionally biased region" description="Polar residues" evidence="4">
    <location>
        <begin position="558"/>
        <end position="572"/>
    </location>
</feature>
<dbReference type="InterPro" id="IPR036388">
    <property type="entry name" value="WH-like_DNA-bd_sf"/>
</dbReference>
<feature type="compositionally biased region" description="Basic and acidic residues" evidence="4">
    <location>
        <begin position="657"/>
        <end position="719"/>
    </location>
</feature>
<dbReference type="GO" id="GO:0005829">
    <property type="term" value="C:cytosol"/>
    <property type="evidence" value="ECO:0007669"/>
    <property type="project" value="TreeGrafter"/>
</dbReference>
<evidence type="ECO:0000259" key="5">
    <source>
        <dbReference type="PROSITE" id="PS50961"/>
    </source>
</evidence>
<dbReference type="InterPro" id="IPR045180">
    <property type="entry name" value="La_dom_prot"/>
</dbReference>
<dbReference type="GO" id="GO:0003730">
    <property type="term" value="F:mRNA 3'-UTR binding"/>
    <property type="evidence" value="ECO:0007669"/>
    <property type="project" value="TreeGrafter"/>
</dbReference>
<dbReference type="PANTHER" id="PTHR22792">
    <property type="entry name" value="LUPUS LA PROTEIN-RELATED"/>
    <property type="match status" value="1"/>
</dbReference>
<feature type="non-terminal residue" evidence="6">
    <location>
        <position position="851"/>
    </location>
</feature>
<protein>
    <recommendedName>
        <fullName evidence="5">HTH La-type RNA-binding domain-containing protein</fullName>
    </recommendedName>
</protein>
<feature type="compositionally biased region" description="Polar residues" evidence="4">
    <location>
        <begin position="784"/>
        <end position="799"/>
    </location>
</feature>
<dbReference type="GO" id="GO:0010494">
    <property type="term" value="C:cytoplasmic stress granule"/>
    <property type="evidence" value="ECO:0007669"/>
    <property type="project" value="TreeGrafter"/>
</dbReference>
<comment type="caution">
    <text evidence="6">The sequence shown here is derived from an EMBL/GenBank/DDBJ whole genome shotgun (WGS) entry which is preliminary data.</text>
</comment>
<feature type="compositionally biased region" description="Basic and acidic residues" evidence="4">
    <location>
        <begin position="500"/>
        <end position="519"/>
    </location>
</feature>
<evidence type="ECO:0000256" key="1">
    <source>
        <dbReference type="ARBA" id="ARBA00022553"/>
    </source>
</evidence>
<dbReference type="Gene3D" id="1.10.10.10">
    <property type="entry name" value="Winged helix-like DNA-binding domain superfamily/Winged helix DNA-binding domain"/>
    <property type="match status" value="1"/>
</dbReference>
<dbReference type="Pfam" id="PF26088">
    <property type="entry name" value="RRM_LARP4"/>
    <property type="match status" value="1"/>
</dbReference>
<feature type="compositionally biased region" description="Low complexity" evidence="4">
    <location>
        <begin position="632"/>
        <end position="641"/>
    </location>
</feature>
<feature type="region of interest" description="Disordered" evidence="4">
    <location>
        <begin position="16"/>
        <end position="96"/>
    </location>
</feature>
<dbReference type="SMART" id="SM00715">
    <property type="entry name" value="LA"/>
    <property type="match status" value="1"/>
</dbReference>
<dbReference type="InterPro" id="IPR036390">
    <property type="entry name" value="WH_DNA-bd_sf"/>
</dbReference>
<keyword evidence="7" id="KW-1185">Reference proteome</keyword>
<reference evidence="6" key="1">
    <citation type="submission" date="2022-03" db="EMBL/GenBank/DDBJ databases">
        <authorList>
            <person name="Martin C."/>
        </authorList>
    </citation>
    <scope>NUCLEOTIDE SEQUENCE</scope>
</reference>
<sequence length="851" mass="93632">NIPLSCDLITITVTPKSPGLNPNANVFQSKSPASPESQTTPQWPPPATPPEETVETTEAANTEGYEHMNGDTESSSLLPGTASPQPSDSPLSNTSITDLPILNGVVEQTLPEAEPSSASTGEELLSPPIQGTIPESQLCAMLKNQLEYYFSRDNLANDSYLVSQMDGDQYVPIATIAGFNQVRKLTDDIELVRDVLRSSAHVQVDEKGEKVRPLHKRCIVILREVPESTPVEEVKALFSGENCPKFVSCEFAGNSNWYVTFDSDEDAQRAYGYLREDVQTFLGKPIMARIKAKPLVLRNNFVPKTANGVVKPVQTPPAYEATQMFPIGVSTAPQQAAQRFSFQQPPVPPNMQYMTNNGQPPFQFYANTMIGWPTSPTAAFFGDPGMVLAANGFTPGGTITKFNNQAPTRHTYVRNSNQVPKPHSRVQSNPERLSGSADAPPRMERQLSASQRTSPRHNSESGLYNSQMSSRTHREFTPQHHSTQGPTQVDMPKSVSPRSENGHIKESLPSRGSRMESRYHSNRNRRREDDRTKNSRLSGTPNGVKHDVKPELPKSFELESTSFPPLPGSTNATTTEEVPVEKVETKKVESKMSDVVKGTAKMPSKPPVAPGSPSKSSREVAAGESDPIHVDTPTTSSISSPPLSPIRPGKASSTKPPVEKVKPTEDTSNSHKENKPTKAPSKKKEDATKKKEDATNIPQKETKASSSHKDNVNSSKDNKPATIPDSNTVSEEDKLGPPKLSYAQMAQRAREREAEIKPDAKQTEGEQKDTNNKDKAVTLKEHQQQGSKTPSTNQQQDTNTNKEKDEMRTVVGRRTMKENRANAERNLDKKGEWRVRRDSKEGNNNRVNVVK</sequence>
<dbReference type="InterPro" id="IPR006630">
    <property type="entry name" value="La_HTH"/>
</dbReference>
<dbReference type="CDD" id="cd08031">
    <property type="entry name" value="LARP_4_5_like"/>
    <property type="match status" value="1"/>
</dbReference>
<dbReference type="EMBL" id="CAIIXF020000007">
    <property type="protein sequence ID" value="CAH1788574.1"/>
    <property type="molecule type" value="Genomic_DNA"/>
</dbReference>
<keyword evidence="1" id="KW-0597">Phosphoprotein</keyword>
<dbReference type="Proteomes" id="UP000749559">
    <property type="component" value="Unassembled WGS sequence"/>
</dbReference>
<dbReference type="CDD" id="cd12430">
    <property type="entry name" value="RRM_LARP4_5_like"/>
    <property type="match status" value="1"/>
</dbReference>
<dbReference type="OrthoDB" id="10046764at2759"/>
<dbReference type="GO" id="GO:0045727">
    <property type="term" value="P:positive regulation of translation"/>
    <property type="evidence" value="ECO:0007669"/>
    <property type="project" value="TreeGrafter"/>
</dbReference>
<evidence type="ECO:0000313" key="6">
    <source>
        <dbReference type="EMBL" id="CAH1788574.1"/>
    </source>
</evidence>
<feature type="compositionally biased region" description="Polar residues" evidence="4">
    <location>
        <begin position="412"/>
        <end position="431"/>
    </location>
</feature>
<feature type="region of interest" description="Disordered" evidence="4">
    <location>
        <begin position="412"/>
        <end position="851"/>
    </location>
</feature>
<evidence type="ECO:0000256" key="4">
    <source>
        <dbReference type="SAM" id="MobiDB-lite"/>
    </source>
</evidence>
<dbReference type="AlphaFoldDB" id="A0A8S4P6Q5"/>